<gene>
    <name evidence="4" type="ORF">MEDL_18234</name>
</gene>
<dbReference type="Pfam" id="PF07993">
    <property type="entry name" value="NAD_binding_4"/>
    <property type="match status" value="1"/>
</dbReference>
<dbReference type="Pfam" id="PF00550">
    <property type="entry name" value="PP-binding"/>
    <property type="match status" value="1"/>
</dbReference>
<dbReference type="PANTHER" id="PTHR44845">
    <property type="entry name" value="CARRIER DOMAIN-CONTAINING PROTEIN"/>
    <property type="match status" value="1"/>
</dbReference>
<evidence type="ECO:0000256" key="1">
    <source>
        <dbReference type="ARBA" id="ARBA00022450"/>
    </source>
</evidence>
<dbReference type="CDD" id="cd05235">
    <property type="entry name" value="SDR_e1"/>
    <property type="match status" value="1"/>
</dbReference>
<dbReference type="InterPro" id="IPR036736">
    <property type="entry name" value="ACP-like_sf"/>
</dbReference>
<evidence type="ECO:0000256" key="2">
    <source>
        <dbReference type="ARBA" id="ARBA00022553"/>
    </source>
</evidence>
<dbReference type="PANTHER" id="PTHR44845:SF6">
    <property type="entry name" value="BETA-ALANINE-ACTIVATING ENZYME"/>
    <property type="match status" value="1"/>
</dbReference>
<dbReference type="EMBL" id="CAJPWZ010000930">
    <property type="protein sequence ID" value="CAG2203721.1"/>
    <property type="molecule type" value="Genomic_DNA"/>
</dbReference>
<keyword evidence="1" id="KW-0596">Phosphopantetheine</keyword>
<dbReference type="Gene3D" id="3.40.50.720">
    <property type="entry name" value="NAD(P)-binding Rossmann-like Domain"/>
    <property type="match status" value="1"/>
</dbReference>
<name>A0A8S3R3G6_MYTED</name>
<dbReference type="PROSITE" id="PS50075">
    <property type="entry name" value="CARRIER"/>
    <property type="match status" value="1"/>
</dbReference>
<reference evidence="4" key="1">
    <citation type="submission" date="2021-03" db="EMBL/GenBank/DDBJ databases">
        <authorList>
            <person name="Bekaert M."/>
        </authorList>
    </citation>
    <scope>NUCLEOTIDE SEQUENCE</scope>
</reference>
<dbReference type="OrthoDB" id="329835at2759"/>
<accession>A0A8S3R3G6</accession>
<keyword evidence="5" id="KW-1185">Reference proteome</keyword>
<proteinExistence type="predicted"/>
<sequence>MSVLDFSALFSDVHSPLNCKLVFNSIDNIVECDDILINDLACHERKGFKKWDCEKEAEFLRNIDRNKIDQLNNDLTMLNTSILAQENINKIVESVNGLMLDSAEKVFGSFTYKRHEKKCRKKVIKPWTTSPSSSLCQQGFNTEEYMLYKVKPSVIKKKKKTTLQSGLLKLSKQKKIESFVANISTTYVISKDSQCDMLTCKHARPKSKKTLEKLFDNQRTFLQEQFVKQNALVGECLSMLKTLEKRPENGKQLNKSKNEIHVPAYIKQSVRDGFKHNKTTNGLKWTTKTAAGTVLKCNSEENKAMTEAILIYVKGQHQTVEEGVIRTSEQQQYVGSSHLNETQLAISKLWCNLLKFEESFAYTLHRQSSFTELGGNSLQLVLLQRILEEKLSVKLSFTDLGTADTVEEFAEVIKRKKDVLRKSSQCPTKDKHDLRDLILKDSQIAFDDRTRVGKKGAVQLQYFSPCTAKCNFKYPRNILISGVTGFLGAYLLSQLLEQTNAHICCMVRETTEARGLGRIIENLRRYDLWKFCYSTRVAVVISDLSQEKLGIAPDIYNALCNAIDVVFMNAAMMNFNTNYEDHRIANVDSTKEFVKFAMTGVQKYIFQTSSLSVFLFPPEPKIGEPQHRMSYESDFFDDPCAVEGGYGQSKWASEKIVMEAIDHLPGGAIFRPARISGCSVTGSGPKNDLFASTLIGMRKFGYYPDMDFPFDLTPVDFCAKAMVEIAVRICNESNGFPKAYHLFNSKTFPFRDIFKGMDLKPLPLNDWREKLKTAPEEYKELIPLTPFFMSQFWDRAAYWPIFDTSNTDKMISKETKDLMLHSTELLEVYKRFFGIS</sequence>
<dbReference type="SUPFAM" id="SSF47336">
    <property type="entry name" value="ACP-like"/>
    <property type="match status" value="1"/>
</dbReference>
<dbReference type="AlphaFoldDB" id="A0A8S3R3G6"/>
<dbReference type="SUPFAM" id="SSF51735">
    <property type="entry name" value="NAD(P)-binding Rossmann-fold domains"/>
    <property type="match status" value="1"/>
</dbReference>
<dbReference type="InterPro" id="IPR009081">
    <property type="entry name" value="PP-bd_ACP"/>
</dbReference>
<dbReference type="Gene3D" id="1.10.1200.10">
    <property type="entry name" value="ACP-like"/>
    <property type="match status" value="1"/>
</dbReference>
<dbReference type="InterPro" id="IPR010080">
    <property type="entry name" value="Thioester_reductase-like_dom"/>
</dbReference>
<dbReference type="InterPro" id="IPR036291">
    <property type="entry name" value="NAD(P)-bd_dom_sf"/>
</dbReference>
<protein>
    <recommendedName>
        <fullName evidence="3">Carrier domain-containing protein</fullName>
    </recommendedName>
</protein>
<keyword evidence="2" id="KW-0597">Phosphoprotein</keyword>
<comment type="caution">
    <text evidence="4">The sequence shown here is derived from an EMBL/GenBank/DDBJ whole genome shotgun (WGS) entry which is preliminary data.</text>
</comment>
<evidence type="ECO:0000313" key="4">
    <source>
        <dbReference type="EMBL" id="CAG2203721.1"/>
    </source>
</evidence>
<dbReference type="Proteomes" id="UP000683360">
    <property type="component" value="Unassembled WGS sequence"/>
</dbReference>
<organism evidence="4 5">
    <name type="scientific">Mytilus edulis</name>
    <name type="common">Blue mussel</name>
    <dbReference type="NCBI Taxonomy" id="6550"/>
    <lineage>
        <taxon>Eukaryota</taxon>
        <taxon>Metazoa</taxon>
        <taxon>Spiralia</taxon>
        <taxon>Lophotrochozoa</taxon>
        <taxon>Mollusca</taxon>
        <taxon>Bivalvia</taxon>
        <taxon>Autobranchia</taxon>
        <taxon>Pteriomorphia</taxon>
        <taxon>Mytilida</taxon>
        <taxon>Mytiloidea</taxon>
        <taxon>Mytilidae</taxon>
        <taxon>Mytilinae</taxon>
        <taxon>Mytilus</taxon>
    </lineage>
</organism>
<evidence type="ECO:0000259" key="3">
    <source>
        <dbReference type="PROSITE" id="PS50075"/>
    </source>
</evidence>
<dbReference type="InterPro" id="IPR013120">
    <property type="entry name" value="FAR_NAD-bd"/>
</dbReference>
<evidence type="ECO:0000313" key="5">
    <source>
        <dbReference type="Proteomes" id="UP000683360"/>
    </source>
</evidence>
<feature type="domain" description="Carrier" evidence="3">
    <location>
        <begin position="337"/>
        <end position="417"/>
    </location>
</feature>